<comment type="catalytic activity">
    <reaction evidence="1">
        <text>ATP + protein L-histidine = ADP + protein N-phospho-L-histidine.</text>
        <dbReference type="EC" id="2.7.13.3"/>
    </reaction>
</comment>
<organism evidence="15 16">
    <name type="scientific">Fontibacillus phaseoli</name>
    <dbReference type="NCBI Taxonomy" id="1416533"/>
    <lineage>
        <taxon>Bacteria</taxon>
        <taxon>Bacillati</taxon>
        <taxon>Bacillota</taxon>
        <taxon>Bacilli</taxon>
        <taxon>Bacillales</taxon>
        <taxon>Paenibacillaceae</taxon>
        <taxon>Fontibacillus</taxon>
    </lineage>
</organism>
<protein>
    <recommendedName>
        <fullName evidence="3">histidine kinase</fullName>
        <ecNumber evidence="3">2.7.13.3</ecNumber>
    </recommendedName>
</protein>
<dbReference type="AlphaFoldDB" id="A0A369BRP9"/>
<keyword evidence="4" id="KW-1003">Cell membrane</keyword>
<dbReference type="PANTHER" id="PTHR45453:SF2">
    <property type="entry name" value="HISTIDINE KINASE"/>
    <property type="match status" value="1"/>
</dbReference>
<evidence type="ECO:0000313" key="15">
    <source>
        <dbReference type="EMBL" id="RCX23348.1"/>
    </source>
</evidence>
<evidence type="ECO:0000259" key="14">
    <source>
        <dbReference type="PROSITE" id="PS50109"/>
    </source>
</evidence>
<accession>A0A369BRP9</accession>
<evidence type="ECO:0000256" key="7">
    <source>
        <dbReference type="ARBA" id="ARBA00022741"/>
    </source>
</evidence>
<comment type="caution">
    <text evidence="15">The sequence shown here is derived from an EMBL/GenBank/DDBJ whole genome shotgun (WGS) entry which is preliminary data.</text>
</comment>
<evidence type="ECO:0000256" key="10">
    <source>
        <dbReference type="ARBA" id="ARBA00022989"/>
    </source>
</evidence>
<evidence type="ECO:0000256" key="4">
    <source>
        <dbReference type="ARBA" id="ARBA00022475"/>
    </source>
</evidence>
<keyword evidence="7" id="KW-0547">Nucleotide-binding</keyword>
<evidence type="ECO:0000256" key="3">
    <source>
        <dbReference type="ARBA" id="ARBA00012438"/>
    </source>
</evidence>
<evidence type="ECO:0000256" key="9">
    <source>
        <dbReference type="ARBA" id="ARBA00022840"/>
    </source>
</evidence>
<name>A0A369BRP9_9BACL</name>
<dbReference type="SUPFAM" id="SSF55874">
    <property type="entry name" value="ATPase domain of HSP90 chaperone/DNA topoisomerase II/histidine kinase"/>
    <property type="match status" value="1"/>
</dbReference>
<dbReference type="Pfam" id="PF02518">
    <property type="entry name" value="HATPase_c"/>
    <property type="match status" value="1"/>
</dbReference>
<dbReference type="GO" id="GO:0000155">
    <property type="term" value="F:phosphorelay sensor kinase activity"/>
    <property type="evidence" value="ECO:0007669"/>
    <property type="project" value="TreeGrafter"/>
</dbReference>
<evidence type="ECO:0000256" key="11">
    <source>
        <dbReference type="ARBA" id="ARBA00023012"/>
    </source>
</evidence>
<keyword evidence="10 13" id="KW-1133">Transmembrane helix</keyword>
<dbReference type="GO" id="GO:0016036">
    <property type="term" value="P:cellular response to phosphate starvation"/>
    <property type="evidence" value="ECO:0007669"/>
    <property type="project" value="TreeGrafter"/>
</dbReference>
<evidence type="ECO:0000256" key="5">
    <source>
        <dbReference type="ARBA" id="ARBA00022679"/>
    </source>
</evidence>
<dbReference type="EMBL" id="QPJW01000001">
    <property type="protein sequence ID" value="RCX23348.1"/>
    <property type="molecule type" value="Genomic_DNA"/>
</dbReference>
<dbReference type="InterPro" id="IPR050351">
    <property type="entry name" value="BphY/WalK/GraS-like"/>
</dbReference>
<proteinExistence type="predicted"/>
<feature type="transmembrane region" description="Helical" evidence="13">
    <location>
        <begin position="12"/>
        <end position="28"/>
    </location>
</feature>
<keyword evidence="11" id="KW-0902">Two-component regulatory system</keyword>
<feature type="domain" description="Histidine kinase" evidence="14">
    <location>
        <begin position="119"/>
        <end position="327"/>
    </location>
</feature>
<keyword evidence="5" id="KW-0808">Transferase</keyword>
<dbReference type="GO" id="GO:0005524">
    <property type="term" value="F:ATP binding"/>
    <property type="evidence" value="ECO:0007669"/>
    <property type="project" value="UniProtKB-KW"/>
</dbReference>
<dbReference type="GO" id="GO:0005886">
    <property type="term" value="C:plasma membrane"/>
    <property type="evidence" value="ECO:0007669"/>
    <property type="project" value="UniProtKB-SubCell"/>
</dbReference>
<evidence type="ECO:0000256" key="1">
    <source>
        <dbReference type="ARBA" id="ARBA00000085"/>
    </source>
</evidence>
<dbReference type="PRINTS" id="PR00344">
    <property type="entry name" value="BCTRLSENSOR"/>
</dbReference>
<sequence length="333" mass="38579">MKLFLKDQRPLFTVYILQLLTVSGVYWLDGYRNMAMVLYAALLSGCLLAVYLVFRYLTNRSFYRCLEQGEGLDAFKEVSPQTPLSESLHQFLKKQYRHYVSELNRQQHKINHHLQFITQWVHQMKTPVAVIHLMVQDSDDSRSTAIGDEVDRLRKGLDLVLYTARLDSFSHDFVVEKLDMECLVRAAVSAQKRLFIRSKVFPQLDFAQEPIIIATDEKWLTFVLTQILTNAVRYTAKEPGTITIRGFRREEEAVLEIRDEGVGIPDSDLPRVFDAYFTGENGRNFRESTGMGLHLVKQICDQLGHRVELESVVHQGTLVRFVFHTEHSHLTKE</sequence>
<gene>
    <name evidence="15" type="ORF">DFP94_101945</name>
</gene>
<dbReference type="Gene3D" id="3.30.565.10">
    <property type="entry name" value="Histidine kinase-like ATPase, C-terminal domain"/>
    <property type="match status" value="1"/>
</dbReference>
<keyword evidence="6 13" id="KW-0812">Transmembrane</keyword>
<dbReference type="GO" id="GO:0004721">
    <property type="term" value="F:phosphoprotein phosphatase activity"/>
    <property type="evidence" value="ECO:0007669"/>
    <property type="project" value="TreeGrafter"/>
</dbReference>
<dbReference type="InterPro" id="IPR004358">
    <property type="entry name" value="Sig_transdc_His_kin-like_C"/>
</dbReference>
<reference evidence="15 16" key="1">
    <citation type="submission" date="2018-07" db="EMBL/GenBank/DDBJ databases">
        <title>Genomic Encyclopedia of Type Strains, Phase III (KMG-III): the genomes of soil and plant-associated and newly described type strains.</title>
        <authorList>
            <person name="Whitman W."/>
        </authorList>
    </citation>
    <scope>NUCLEOTIDE SEQUENCE [LARGE SCALE GENOMIC DNA]</scope>
    <source>
        <strain evidence="15 16">CECT 8333</strain>
    </source>
</reference>
<evidence type="ECO:0000256" key="6">
    <source>
        <dbReference type="ARBA" id="ARBA00022692"/>
    </source>
</evidence>
<evidence type="ECO:0000256" key="2">
    <source>
        <dbReference type="ARBA" id="ARBA00004651"/>
    </source>
</evidence>
<comment type="subcellular location">
    <subcellularLocation>
        <location evidence="2">Cell membrane</location>
        <topology evidence="2">Multi-pass membrane protein</topology>
    </subcellularLocation>
</comment>
<dbReference type="PANTHER" id="PTHR45453">
    <property type="entry name" value="PHOSPHATE REGULON SENSOR PROTEIN PHOR"/>
    <property type="match status" value="1"/>
</dbReference>
<keyword evidence="8 15" id="KW-0418">Kinase</keyword>
<evidence type="ECO:0000256" key="8">
    <source>
        <dbReference type="ARBA" id="ARBA00022777"/>
    </source>
</evidence>
<dbReference type="InterPro" id="IPR036890">
    <property type="entry name" value="HATPase_C_sf"/>
</dbReference>
<evidence type="ECO:0000256" key="13">
    <source>
        <dbReference type="SAM" id="Phobius"/>
    </source>
</evidence>
<dbReference type="EC" id="2.7.13.3" evidence="3"/>
<dbReference type="Proteomes" id="UP000253090">
    <property type="component" value="Unassembled WGS sequence"/>
</dbReference>
<dbReference type="SMART" id="SM00387">
    <property type="entry name" value="HATPase_c"/>
    <property type="match status" value="1"/>
</dbReference>
<dbReference type="InterPro" id="IPR005467">
    <property type="entry name" value="His_kinase_dom"/>
</dbReference>
<keyword evidence="12 13" id="KW-0472">Membrane</keyword>
<dbReference type="OrthoDB" id="9780487at2"/>
<dbReference type="InterPro" id="IPR003594">
    <property type="entry name" value="HATPase_dom"/>
</dbReference>
<dbReference type="RefSeq" id="WP_114495241.1">
    <property type="nucleotide sequence ID" value="NZ_QPJW01000001.1"/>
</dbReference>
<dbReference type="PROSITE" id="PS50109">
    <property type="entry name" value="HIS_KIN"/>
    <property type="match status" value="1"/>
</dbReference>
<feature type="transmembrane region" description="Helical" evidence="13">
    <location>
        <begin position="34"/>
        <end position="54"/>
    </location>
</feature>
<evidence type="ECO:0000256" key="12">
    <source>
        <dbReference type="ARBA" id="ARBA00023136"/>
    </source>
</evidence>
<keyword evidence="16" id="KW-1185">Reference proteome</keyword>
<keyword evidence="9" id="KW-0067">ATP-binding</keyword>
<evidence type="ECO:0000313" key="16">
    <source>
        <dbReference type="Proteomes" id="UP000253090"/>
    </source>
</evidence>